<name>I7LTD8_TETTS</name>
<evidence type="ECO:0000313" key="3">
    <source>
        <dbReference type="Proteomes" id="UP000009168"/>
    </source>
</evidence>
<dbReference type="eggNOG" id="KOG2711">
    <property type="taxonomic scope" value="Eukaryota"/>
</dbReference>
<accession>I7LTD8</accession>
<dbReference type="AlphaFoldDB" id="I7LTD8"/>
<dbReference type="Proteomes" id="UP000009168">
    <property type="component" value="Unassembled WGS sequence"/>
</dbReference>
<keyword evidence="3" id="KW-1185">Reference proteome</keyword>
<feature type="region of interest" description="Disordered" evidence="1">
    <location>
        <begin position="312"/>
        <end position="332"/>
    </location>
</feature>
<dbReference type="RefSeq" id="XP_001032725.2">
    <property type="nucleotide sequence ID" value="XM_001032725.2"/>
</dbReference>
<feature type="compositionally biased region" description="Polar residues" evidence="1">
    <location>
        <begin position="315"/>
        <end position="332"/>
    </location>
</feature>
<organism evidence="2 3">
    <name type="scientific">Tetrahymena thermophila (strain SB210)</name>
    <dbReference type="NCBI Taxonomy" id="312017"/>
    <lineage>
        <taxon>Eukaryota</taxon>
        <taxon>Sar</taxon>
        <taxon>Alveolata</taxon>
        <taxon>Ciliophora</taxon>
        <taxon>Intramacronucleata</taxon>
        <taxon>Oligohymenophorea</taxon>
        <taxon>Hymenostomatida</taxon>
        <taxon>Tetrahymenina</taxon>
        <taxon>Tetrahymenidae</taxon>
        <taxon>Tetrahymena</taxon>
    </lineage>
</organism>
<reference evidence="3" key="1">
    <citation type="journal article" date="2006" name="PLoS Biol.">
        <title>Macronuclear genome sequence of the ciliate Tetrahymena thermophila, a model eukaryote.</title>
        <authorList>
            <person name="Eisen J.A."/>
            <person name="Coyne R.S."/>
            <person name="Wu M."/>
            <person name="Wu D."/>
            <person name="Thiagarajan M."/>
            <person name="Wortman J.R."/>
            <person name="Badger J.H."/>
            <person name="Ren Q."/>
            <person name="Amedeo P."/>
            <person name="Jones K.M."/>
            <person name="Tallon L.J."/>
            <person name="Delcher A.L."/>
            <person name="Salzberg S.L."/>
            <person name="Silva J.C."/>
            <person name="Haas B.J."/>
            <person name="Majoros W.H."/>
            <person name="Farzad M."/>
            <person name="Carlton J.M."/>
            <person name="Smith R.K. Jr."/>
            <person name="Garg J."/>
            <person name="Pearlman R.E."/>
            <person name="Karrer K.M."/>
            <person name="Sun L."/>
            <person name="Manning G."/>
            <person name="Elde N.C."/>
            <person name="Turkewitz A.P."/>
            <person name="Asai D.J."/>
            <person name="Wilkes D.E."/>
            <person name="Wang Y."/>
            <person name="Cai H."/>
            <person name="Collins K."/>
            <person name="Stewart B.A."/>
            <person name="Lee S.R."/>
            <person name="Wilamowska K."/>
            <person name="Weinberg Z."/>
            <person name="Ruzzo W.L."/>
            <person name="Wloga D."/>
            <person name="Gaertig J."/>
            <person name="Frankel J."/>
            <person name="Tsao C.-C."/>
            <person name="Gorovsky M.A."/>
            <person name="Keeling P.J."/>
            <person name="Waller R.F."/>
            <person name="Patron N.J."/>
            <person name="Cherry J.M."/>
            <person name="Stover N.A."/>
            <person name="Krieger C.J."/>
            <person name="del Toro C."/>
            <person name="Ryder H.F."/>
            <person name="Williamson S.C."/>
            <person name="Barbeau R.A."/>
            <person name="Hamilton E.P."/>
            <person name="Orias E."/>
        </authorList>
    </citation>
    <scope>NUCLEOTIDE SEQUENCE [LARGE SCALE GENOMIC DNA]</scope>
    <source>
        <strain evidence="3">SB210</strain>
    </source>
</reference>
<gene>
    <name evidence="2" type="ORF">TTHERM_00530140</name>
</gene>
<dbReference type="EMBL" id="GG662522">
    <property type="protein sequence ID" value="EAR85062.2"/>
    <property type="molecule type" value="Genomic_DNA"/>
</dbReference>
<dbReference type="InParanoid" id="I7LTD8"/>
<proteinExistence type="predicted"/>
<protein>
    <submittedName>
        <fullName evidence="2">NAD-dependent glycerol-3-phosphate dehydrogenase carboxy-terminus family protein</fullName>
    </submittedName>
</protein>
<dbReference type="KEGG" id="tet:TTHERM_00530140"/>
<evidence type="ECO:0000313" key="2">
    <source>
        <dbReference type="EMBL" id="EAR85062.2"/>
    </source>
</evidence>
<sequence>MNYQDNNQDLQSTLQIDSARLQNYSSILEKADKQNEDISHESNLQKTIQEQNSQNLTVKVIGGDNNLSKNKHRKLQSSLLPPSKMMCISNNILENSVFPVIADENLDPDDLNKKINYGVTDNISKMDAKMVKIIQSKMNLENMKKKQMQYQQGVQKQIDEKLIKQQKQRNIFLDHRIKNCRDRSKKWQERKENHQKFLVEKEFLKQIMQDEYLQTQQEFWQKKDAVNSQSQYFSLAQQNLNKSTQFLQRNSININNNQLQIPQKDAYRPDTANTAFSNINNLNQQYHFKQKIVDKQQERNEQIKSLNLVGDRIGSNRSQTASTNQRTSSHNKSIASNSFYNALSSNVRQLHTSNHQKRDLSLQSNQLFEQPKTLLNNVMISDSSITRESQNFDFKSKSINKMEEQQNESSAMLHNSNLLSEIKIQRDFYIADPYTRSIIQESFTQPPVKKNLSLDQNSINNDFTLKQITPQSGLYTKQRYSNYLRNPTITNNYLITPQSINQQQNSTKFQSVSPVNSHFSIKKQDQKLSYDKRRYQCLNKIYQSKVNQLNQDEVFTEKMRKQKLQDLVRRKINNNFPGNYKLKINFSLVEKLNEQDDDENKQDLSLQQTLYQQNSLNINYQQQNESTWNTQSHQIYSRKGQKQYYDNHNLQHDDPSSDEDGEDIIKYIKNL</sequence>
<dbReference type="GeneID" id="7832123"/>
<evidence type="ECO:0000256" key="1">
    <source>
        <dbReference type="SAM" id="MobiDB-lite"/>
    </source>
</evidence>